<dbReference type="PIRSF" id="PIRSF015592">
    <property type="entry name" value="Prld-crbxl_pptds"/>
    <property type="match status" value="1"/>
</dbReference>
<reference evidence="9" key="1">
    <citation type="journal article" date="2023" name="Microbiol Resour">
        <title>Genome Sequences of Rhodoplanes serenus and Two Thermotolerant Strains, Rhodoplanes tepidamans and 'Rhodoplanes cryptolactis,' Further Refine the Genus.</title>
        <authorList>
            <person name="Rayyan A.A."/>
            <person name="Kyndt J.A."/>
        </authorList>
    </citation>
    <scope>NUCLEOTIDE SEQUENCE</scope>
    <source>
        <strain evidence="9">DSM 9987</strain>
    </source>
</reference>
<protein>
    <recommendedName>
        <fullName evidence="2">Pyrrolidone-carboxylate peptidase</fullName>
    </recommendedName>
    <alternativeName>
        <fullName evidence="7">5-oxoprolyl-peptidase</fullName>
    </alternativeName>
    <alternativeName>
        <fullName evidence="8">Pyroglutamyl-peptidase I</fullName>
    </alternativeName>
</protein>
<evidence type="ECO:0000256" key="6">
    <source>
        <dbReference type="ARBA" id="ARBA00022807"/>
    </source>
</evidence>
<proteinExistence type="inferred from homology"/>
<dbReference type="Pfam" id="PF01470">
    <property type="entry name" value="Peptidase_C15"/>
    <property type="match status" value="1"/>
</dbReference>
<evidence type="ECO:0000256" key="8">
    <source>
        <dbReference type="ARBA" id="ARBA00031559"/>
    </source>
</evidence>
<dbReference type="RefSeq" id="WP_272779787.1">
    <property type="nucleotide sequence ID" value="NZ_JAQQLI010000056.1"/>
</dbReference>
<dbReference type="PRINTS" id="PR00706">
    <property type="entry name" value="PYROGLUPTASE"/>
</dbReference>
<gene>
    <name evidence="9" type="ORF">PQJ73_25015</name>
</gene>
<evidence type="ECO:0000256" key="4">
    <source>
        <dbReference type="ARBA" id="ARBA00022670"/>
    </source>
</evidence>
<evidence type="ECO:0000256" key="3">
    <source>
        <dbReference type="ARBA" id="ARBA00022490"/>
    </source>
</evidence>
<dbReference type="EMBL" id="JAQQLI010000056">
    <property type="protein sequence ID" value="MDC7788956.1"/>
    <property type="molecule type" value="Genomic_DNA"/>
</dbReference>
<evidence type="ECO:0000256" key="7">
    <source>
        <dbReference type="ARBA" id="ARBA00030836"/>
    </source>
</evidence>
<evidence type="ECO:0000313" key="9">
    <source>
        <dbReference type="EMBL" id="MDC7788956.1"/>
    </source>
</evidence>
<dbReference type="InterPro" id="IPR016125">
    <property type="entry name" value="Peptidase_C15-like"/>
</dbReference>
<keyword evidence="4" id="KW-0645">Protease</keyword>
<evidence type="ECO:0000256" key="2">
    <source>
        <dbReference type="ARBA" id="ARBA00019191"/>
    </source>
</evidence>
<comment type="caution">
    <text evidence="9">The sequence shown here is derived from an EMBL/GenBank/DDBJ whole genome shotgun (WGS) entry which is preliminary data.</text>
</comment>
<sequence length="213" mass="23242">MTRTLLLTGFGRFPGAAHNPTADLVRDLIRRRRPALAGVRIVGHVFETRWDAVDRDLPALLARETPDVIVLLGVATRADRVRLELVARNRNTVLFPDAGGARSPVTSIAPGAPFLSRGRFPVARLAAALRQAGIAPAVSRNAGGYLCNYSYWRALEAADRPGGPRRVVFVHVPPLHRLGRGGRVASRRRHVARERARLVAALEQLIVAAARSR</sequence>
<evidence type="ECO:0000313" key="10">
    <source>
        <dbReference type="Proteomes" id="UP001165652"/>
    </source>
</evidence>
<dbReference type="SUPFAM" id="SSF53182">
    <property type="entry name" value="Pyrrolidone carboxyl peptidase (pyroglutamate aminopeptidase)"/>
    <property type="match status" value="1"/>
</dbReference>
<dbReference type="PANTHER" id="PTHR23402:SF1">
    <property type="entry name" value="PYROGLUTAMYL-PEPTIDASE I"/>
    <property type="match status" value="1"/>
</dbReference>
<comment type="similarity">
    <text evidence="1">Belongs to the peptidase C15 family.</text>
</comment>
<evidence type="ECO:0000256" key="5">
    <source>
        <dbReference type="ARBA" id="ARBA00022801"/>
    </source>
</evidence>
<keyword evidence="5" id="KW-0378">Hydrolase</keyword>
<keyword evidence="6" id="KW-0788">Thiol protease</keyword>
<dbReference type="Gene3D" id="3.40.630.20">
    <property type="entry name" value="Peptidase C15, pyroglutamyl peptidase I-like"/>
    <property type="match status" value="1"/>
</dbReference>
<keyword evidence="10" id="KW-1185">Reference proteome</keyword>
<reference evidence="9" key="2">
    <citation type="submission" date="2023-02" db="EMBL/GenBank/DDBJ databases">
        <authorList>
            <person name="Rayyan A."/>
            <person name="Meyer T."/>
            <person name="Kyndt J.A."/>
        </authorList>
    </citation>
    <scope>NUCLEOTIDE SEQUENCE</scope>
    <source>
        <strain evidence="9">DSM 9987</strain>
    </source>
</reference>
<keyword evidence="3" id="KW-0963">Cytoplasm</keyword>
<dbReference type="PANTHER" id="PTHR23402">
    <property type="entry name" value="PROTEASE FAMILY C15 PYROGLUTAMYL-PEPTIDASE I-RELATED"/>
    <property type="match status" value="1"/>
</dbReference>
<dbReference type="Proteomes" id="UP001165652">
    <property type="component" value="Unassembled WGS sequence"/>
</dbReference>
<organism evidence="9 10">
    <name type="scientific">Rhodoplanes tepidamans</name>
    <name type="common">Rhodoplanes cryptolactis</name>
    <dbReference type="NCBI Taxonomy" id="200616"/>
    <lineage>
        <taxon>Bacteria</taxon>
        <taxon>Pseudomonadati</taxon>
        <taxon>Pseudomonadota</taxon>
        <taxon>Alphaproteobacteria</taxon>
        <taxon>Hyphomicrobiales</taxon>
        <taxon>Nitrobacteraceae</taxon>
        <taxon>Rhodoplanes</taxon>
    </lineage>
</organism>
<evidence type="ECO:0000256" key="1">
    <source>
        <dbReference type="ARBA" id="ARBA00006641"/>
    </source>
</evidence>
<name>A0ABT5JGY0_RHOTP</name>
<dbReference type="InterPro" id="IPR036440">
    <property type="entry name" value="Peptidase_C15-like_sf"/>
</dbReference>
<accession>A0ABT5JGY0</accession>
<dbReference type="InterPro" id="IPR000816">
    <property type="entry name" value="Peptidase_C15"/>
</dbReference>